<reference evidence="2 3" key="1">
    <citation type="submission" date="2014-04" db="EMBL/GenBank/DDBJ databases">
        <authorList>
            <consortium name="DOE Joint Genome Institute"/>
            <person name="Kuo A."/>
            <person name="Kohler A."/>
            <person name="Jargeat P."/>
            <person name="Nagy L.G."/>
            <person name="Floudas D."/>
            <person name="Copeland A."/>
            <person name="Barry K.W."/>
            <person name="Cichocki N."/>
            <person name="Veneault-Fourrey C."/>
            <person name="LaButti K."/>
            <person name="Lindquist E.A."/>
            <person name="Lipzen A."/>
            <person name="Lundell T."/>
            <person name="Morin E."/>
            <person name="Murat C."/>
            <person name="Sun H."/>
            <person name="Tunlid A."/>
            <person name="Henrissat B."/>
            <person name="Grigoriev I.V."/>
            <person name="Hibbett D.S."/>
            <person name="Martin F."/>
            <person name="Nordberg H.P."/>
            <person name="Cantor M.N."/>
            <person name="Hua S.X."/>
        </authorList>
    </citation>
    <scope>NUCLEOTIDE SEQUENCE [LARGE SCALE GENOMIC DNA]</scope>
    <source>
        <strain evidence="2 3">Ve08.2h10</strain>
    </source>
</reference>
<dbReference type="EMBL" id="KN825748">
    <property type="protein sequence ID" value="KIK81691.1"/>
    <property type="molecule type" value="Genomic_DNA"/>
</dbReference>
<sequence length="281" mass="31130">MSSSIANDVTKWSDEQLRENEVDNDELFEKKSVEPEQQAAEEVVRQKAEEKAKRKAEAEAKVHAEEVAWVQSSVTGPSKGKQPRAVASKVAEVVEQAGGLAPCFGCSDVGAACEMKAAGSSKARSCDRCRQLKHKCERLGDAQPTRQRKWEEAMSPQAGKKKARTKILVADNEEDDEDEGEEEEDRDALGALTEVLLAVVAEMRNMAADRRRTAVESRVQVERVLGTLEDIRGCLDPEFVLEEPEGGLEEEFEEEEVVEAAEEREALKGRNEEEAEVDESL</sequence>
<evidence type="ECO:0000256" key="1">
    <source>
        <dbReference type="SAM" id="MobiDB-lite"/>
    </source>
</evidence>
<feature type="region of interest" description="Disordered" evidence="1">
    <location>
        <begin position="140"/>
        <end position="189"/>
    </location>
</feature>
<feature type="compositionally biased region" description="Acidic residues" evidence="1">
    <location>
        <begin position="171"/>
        <end position="186"/>
    </location>
</feature>
<evidence type="ECO:0000313" key="3">
    <source>
        <dbReference type="Proteomes" id="UP000054538"/>
    </source>
</evidence>
<dbReference type="Proteomes" id="UP000054538">
    <property type="component" value="Unassembled WGS sequence"/>
</dbReference>
<gene>
    <name evidence="2" type="ORF">PAXRUDRAFT_15106</name>
</gene>
<accession>A0A0D0DC24</accession>
<keyword evidence="3" id="KW-1185">Reference proteome</keyword>
<evidence type="ECO:0008006" key="4">
    <source>
        <dbReference type="Google" id="ProtNLM"/>
    </source>
</evidence>
<dbReference type="InParanoid" id="A0A0D0DC24"/>
<dbReference type="STRING" id="930991.A0A0D0DC24"/>
<name>A0A0D0DC24_9AGAM</name>
<dbReference type="HOGENOM" id="CLU_066687_0_0_1"/>
<reference evidence="3" key="2">
    <citation type="submission" date="2015-01" db="EMBL/GenBank/DDBJ databases">
        <title>Evolutionary Origins and Diversification of the Mycorrhizal Mutualists.</title>
        <authorList>
            <consortium name="DOE Joint Genome Institute"/>
            <consortium name="Mycorrhizal Genomics Consortium"/>
            <person name="Kohler A."/>
            <person name="Kuo A."/>
            <person name="Nagy L.G."/>
            <person name="Floudas D."/>
            <person name="Copeland A."/>
            <person name="Barry K.W."/>
            <person name="Cichocki N."/>
            <person name="Veneault-Fourrey C."/>
            <person name="LaButti K."/>
            <person name="Lindquist E.A."/>
            <person name="Lipzen A."/>
            <person name="Lundell T."/>
            <person name="Morin E."/>
            <person name="Murat C."/>
            <person name="Riley R."/>
            <person name="Ohm R."/>
            <person name="Sun H."/>
            <person name="Tunlid A."/>
            <person name="Henrissat B."/>
            <person name="Grigoriev I.V."/>
            <person name="Hibbett D.S."/>
            <person name="Martin F."/>
        </authorList>
    </citation>
    <scope>NUCLEOTIDE SEQUENCE [LARGE SCALE GENOMIC DNA]</scope>
    <source>
        <strain evidence="3">Ve08.2h10</strain>
    </source>
</reference>
<dbReference type="AlphaFoldDB" id="A0A0D0DC24"/>
<feature type="region of interest" description="Disordered" evidence="1">
    <location>
        <begin position="1"/>
        <end position="57"/>
    </location>
</feature>
<feature type="compositionally biased region" description="Basic and acidic residues" evidence="1">
    <location>
        <begin position="42"/>
        <end position="57"/>
    </location>
</feature>
<evidence type="ECO:0000313" key="2">
    <source>
        <dbReference type="EMBL" id="KIK81691.1"/>
    </source>
</evidence>
<proteinExistence type="predicted"/>
<protein>
    <recommendedName>
        <fullName evidence="4">Zn(2)-C6 fungal-type domain-containing protein</fullName>
    </recommendedName>
</protein>
<feature type="compositionally biased region" description="Basic and acidic residues" evidence="1">
    <location>
        <begin position="11"/>
        <end position="34"/>
    </location>
</feature>
<organism evidence="2 3">
    <name type="scientific">Paxillus rubicundulus Ve08.2h10</name>
    <dbReference type="NCBI Taxonomy" id="930991"/>
    <lineage>
        <taxon>Eukaryota</taxon>
        <taxon>Fungi</taxon>
        <taxon>Dikarya</taxon>
        <taxon>Basidiomycota</taxon>
        <taxon>Agaricomycotina</taxon>
        <taxon>Agaricomycetes</taxon>
        <taxon>Agaricomycetidae</taxon>
        <taxon>Boletales</taxon>
        <taxon>Paxilineae</taxon>
        <taxon>Paxillaceae</taxon>
        <taxon>Paxillus</taxon>
    </lineage>
</organism>